<proteinExistence type="predicted"/>
<accession>A0ACC2XTW6</accession>
<evidence type="ECO:0000313" key="1">
    <source>
        <dbReference type="EMBL" id="KAJ9127040.1"/>
    </source>
</evidence>
<reference evidence="1" key="1">
    <citation type="submission" date="2023-04" db="EMBL/GenBank/DDBJ databases">
        <title>Draft Genome sequencing of Naganishia species isolated from polar environments using Oxford Nanopore Technology.</title>
        <authorList>
            <person name="Leo P."/>
            <person name="Venkateswaran K."/>
        </authorList>
    </citation>
    <scope>NUCLEOTIDE SEQUENCE</scope>
    <source>
        <strain evidence="1">DBVPG 5303</strain>
    </source>
</reference>
<dbReference type="EMBL" id="JASBWV010000003">
    <property type="protein sequence ID" value="KAJ9127040.1"/>
    <property type="molecule type" value="Genomic_DNA"/>
</dbReference>
<comment type="caution">
    <text evidence="1">The sequence shown here is derived from an EMBL/GenBank/DDBJ whole genome shotgun (WGS) entry which is preliminary data.</text>
</comment>
<name>A0ACC2XTW6_9TREE</name>
<gene>
    <name evidence="1" type="ORF">QFC24_001272</name>
</gene>
<dbReference type="Proteomes" id="UP001234202">
    <property type="component" value="Unassembled WGS sequence"/>
</dbReference>
<keyword evidence="2" id="KW-1185">Reference proteome</keyword>
<sequence>MAQSQYQRHAHFQNEDTDSGDESSPGLQFQSRRLRSDTIRHSIPTPDVDNAIVSNDPGGGIRLIPSKPVPIVGASHLMLDLEPNHQAARPGHTDESHGSSPPEDKGKVLPPSIGNPSDTSRRPKVRMNSTPASVSMPLMLQKSDNSNADESASLPRSQRRPNSPGASWSSDRQRILSEKVQQGIPTSQAANTQNNSENSSEAAKEKPVSPKDRSDPSAGRTASRTPEWLNVLYNKVKASRRTSWIVPTVTDYNLMKPVIRSSVSAWLGLVFLLIQPILRVEGQSAFFSVVVAFIAPPNLPFIQAMEQIVYLWVFVGLAWVWVIICAACISAVRTNYVNPAFLAQVENKYSGLKATNPEQYQRRIIFEGTYIQAKPAVLCAVFLAVGTAVLTLVKIKTAPSPYTFALVLSCVLMAVSFTLLHYFPYNYYDIGSLFMLPMTFQLAIAIFCSIFVFPTSVSSSFTLGLNKILKPVLRSAEDMLGLFDDMVAVKEHCLAENHSSADEELFATERERKQETLRGWAKTGMDIRTTVASAASALGPLKAQESYLTKEASFSRFAGKDIQELFVPAQGVQLRFGGIGIFFEIIATAIEHTHLDSAVFTASASRPPSPSLSRAASLRPGDSRASPRKSDSHVHIAEQHGHIGSPLASQNTMTSETVATEASSRRDSHHPHSIGHVLHKRLHLPHLPLSWRHDREDHGFTHDDRNSSHTSVMDHLRKDPPAVGVYESMKYMALEQKEEIDPDYFIRQFGLLAKCSTPLVKATIAGLTESISWHHLVDKDRSIYRGMLGLRRTVSQTDEGIRNHRAVTQALEETLERYRKHDRLQILEPFRPLFDENHLGEAGSERSKLQHRGVYWSYLYISHLTESADALLKLLKKQCELDQRRNRRRIWWPRLSFDIFAYFRRRNNVEEDSDDIHDEVDPDDDLLRESLDLGHAKRRDPDNKPFSTPALNALRYVGKASDFLTSKEAFFSLKAGILVVCLALPSYIQSCAVFSLLFFFVSALPNPVWHHCRSAGFYYYEKGFWALIMGQLTISLNSAETAAAWLQRLQATFWGCLAGLLMWYLSTGDGHGNRYGLAVVTAIGFPILMTVRIYWPGPPLAGIIFGVSGALVVSYSWINTHLLQTTNLTYGWNVAYTRFIAVTIGITAAWIISALPPTRSARKEIRRSYAGTVKQMGAMFCDIVSEMLDPYYVELPDSECTTRRKVLAMKRRLVKLKSRHGNIGFELSFKGVWPADRYAALHVVCEEINSLLGQIHHATKYVLYRSRNALPMAESAMRADSAV</sequence>
<organism evidence="1 2">
    <name type="scientific">Naganishia onofrii</name>
    <dbReference type="NCBI Taxonomy" id="1851511"/>
    <lineage>
        <taxon>Eukaryota</taxon>
        <taxon>Fungi</taxon>
        <taxon>Dikarya</taxon>
        <taxon>Basidiomycota</taxon>
        <taxon>Agaricomycotina</taxon>
        <taxon>Tremellomycetes</taxon>
        <taxon>Filobasidiales</taxon>
        <taxon>Filobasidiaceae</taxon>
        <taxon>Naganishia</taxon>
    </lineage>
</organism>
<evidence type="ECO:0000313" key="2">
    <source>
        <dbReference type="Proteomes" id="UP001234202"/>
    </source>
</evidence>
<protein>
    <submittedName>
        <fullName evidence="1">Uncharacterized protein</fullName>
    </submittedName>
</protein>